<accession>A0ABT0LBC7</accession>
<gene>
    <name evidence="2" type="primary">pilW</name>
    <name evidence="2" type="ORF">L2764_11125</name>
</gene>
<dbReference type="Proteomes" id="UP001203423">
    <property type="component" value="Unassembled WGS sequence"/>
</dbReference>
<dbReference type="RefSeq" id="WP_248940286.1">
    <property type="nucleotide sequence ID" value="NZ_JAKIKS010000037.1"/>
</dbReference>
<dbReference type="PROSITE" id="PS51257">
    <property type="entry name" value="PROKAR_LIPOPROTEIN"/>
    <property type="match status" value="1"/>
</dbReference>
<dbReference type="SMART" id="SM00028">
    <property type="entry name" value="TPR"/>
    <property type="match status" value="3"/>
</dbReference>
<dbReference type="Gene3D" id="1.25.40.10">
    <property type="entry name" value="Tetratricopeptide repeat domain"/>
    <property type="match status" value="1"/>
</dbReference>
<comment type="caution">
    <text evidence="2">The sequence shown here is derived from an EMBL/GenBank/DDBJ whole genome shotgun (WGS) entry which is preliminary data.</text>
</comment>
<dbReference type="SUPFAM" id="SSF48452">
    <property type="entry name" value="TPR-like"/>
    <property type="match status" value="1"/>
</dbReference>
<protein>
    <submittedName>
        <fullName evidence="2">Type IV pilus biogenesis/stability protein PilW</fullName>
    </submittedName>
</protein>
<dbReference type="PROSITE" id="PS50005">
    <property type="entry name" value="TPR"/>
    <property type="match status" value="1"/>
</dbReference>
<dbReference type="Pfam" id="PF13424">
    <property type="entry name" value="TPR_12"/>
    <property type="match status" value="1"/>
</dbReference>
<sequence length="251" mass="28214">MRQGMRQGMRQKWRKGMGGWRILLLISLSLVGCVTQRTYVGTGKPVSDTVFNGLAAAKQRVQLALMYLHKGNNEQAKYNLDKAFLYAPKLEAVNLALAYYHQSVGDKVHTKQAFQDALDADDVSGDSFNNFGVFLCQQGQYTEAEKQFLKAVSELSYTEFSATYENLGICSRKAGKLEKARNYFHKALRYNPRRKTSLLELVEIEVELGDFVAAHEQLTRYYKVLPRTTESLALGSKIGQGLDESVATSTF</sequence>
<evidence type="ECO:0000313" key="3">
    <source>
        <dbReference type="Proteomes" id="UP001203423"/>
    </source>
</evidence>
<dbReference type="InterPro" id="IPR019734">
    <property type="entry name" value="TPR_rpt"/>
</dbReference>
<evidence type="ECO:0000256" key="1">
    <source>
        <dbReference type="PROSITE-ProRule" id="PRU00339"/>
    </source>
</evidence>
<dbReference type="NCBIfam" id="TIGR02521">
    <property type="entry name" value="type_IV_pilW"/>
    <property type="match status" value="1"/>
</dbReference>
<name>A0ABT0LBC7_9GAMM</name>
<dbReference type="EMBL" id="JAKIKS010000037">
    <property type="protein sequence ID" value="MCL1125011.1"/>
    <property type="molecule type" value="Genomic_DNA"/>
</dbReference>
<dbReference type="PROSITE" id="PS50293">
    <property type="entry name" value="TPR_REGION"/>
    <property type="match status" value="1"/>
</dbReference>
<proteinExistence type="predicted"/>
<dbReference type="InterPro" id="IPR013360">
    <property type="entry name" value="Pilus_4_PilW"/>
</dbReference>
<evidence type="ECO:0000313" key="2">
    <source>
        <dbReference type="EMBL" id="MCL1125011.1"/>
    </source>
</evidence>
<dbReference type="PANTHER" id="PTHR44917">
    <property type="entry name" value="PROTEIN HIGH CHLOROPHYLL FLUORESCENT 107"/>
    <property type="match status" value="1"/>
</dbReference>
<keyword evidence="3" id="KW-1185">Reference proteome</keyword>
<dbReference type="InterPro" id="IPR011990">
    <property type="entry name" value="TPR-like_helical_dom_sf"/>
</dbReference>
<dbReference type="PANTHER" id="PTHR44917:SF1">
    <property type="entry name" value="PROTEIN HIGH CHLOROPHYLL FLUORESCENT 107"/>
    <property type="match status" value="1"/>
</dbReference>
<feature type="repeat" description="TPR" evidence="1">
    <location>
        <begin position="161"/>
        <end position="194"/>
    </location>
</feature>
<dbReference type="InterPro" id="IPR044624">
    <property type="entry name" value="Mbb1-like"/>
</dbReference>
<organism evidence="2 3">
    <name type="scientific">Shewanella surugensis</name>
    <dbReference type="NCBI Taxonomy" id="212020"/>
    <lineage>
        <taxon>Bacteria</taxon>
        <taxon>Pseudomonadati</taxon>
        <taxon>Pseudomonadota</taxon>
        <taxon>Gammaproteobacteria</taxon>
        <taxon>Alteromonadales</taxon>
        <taxon>Shewanellaceae</taxon>
        <taxon>Shewanella</taxon>
    </lineage>
</organism>
<keyword evidence="1" id="KW-0802">TPR repeat</keyword>
<reference evidence="2 3" key="1">
    <citation type="submission" date="2022-01" db="EMBL/GenBank/DDBJ databases">
        <title>Whole genome-based taxonomy of the Shewanellaceae.</title>
        <authorList>
            <person name="Martin-Rodriguez A.J."/>
        </authorList>
    </citation>
    <scope>NUCLEOTIDE SEQUENCE [LARGE SCALE GENOMIC DNA]</scope>
    <source>
        <strain evidence="2 3">DSM 17177</strain>
    </source>
</reference>